<evidence type="ECO:0008006" key="6">
    <source>
        <dbReference type="Google" id="ProtNLM"/>
    </source>
</evidence>
<reference evidence="4 5" key="1">
    <citation type="journal article" date="2009" name="Science">
        <title>Green evolution and dynamic adaptations revealed by genomes of the marine picoeukaryotes Micromonas.</title>
        <authorList>
            <person name="Worden A.Z."/>
            <person name="Lee J.H."/>
            <person name="Mock T."/>
            <person name="Rouze P."/>
            <person name="Simmons M.P."/>
            <person name="Aerts A.L."/>
            <person name="Allen A.E."/>
            <person name="Cuvelier M.L."/>
            <person name="Derelle E."/>
            <person name="Everett M.V."/>
            <person name="Foulon E."/>
            <person name="Grimwood J."/>
            <person name="Gundlach H."/>
            <person name="Henrissat B."/>
            <person name="Napoli C."/>
            <person name="McDonald S.M."/>
            <person name="Parker M.S."/>
            <person name="Rombauts S."/>
            <person name="Salamov A."/>
            <person name="Von Dassow P."/>
            <person name="Badger J.H."/>
            <person name="Coutinho P.M."/>
            <person name="Demir E."/>
            <person name="Dubchak I."/>
            <person name="Gentemann C."/>
            <person name="Eikrem W."/>
            <person name="Gready J.E."/>
            <person name="John U."/>
            <person name="Lanier W."/>
            <person name="Lindquist E.A."/>
            <person name="Lucas S."/>
            <person name="Mayer K.F."/>
            <person name="Moreau H."/>
            <person name="Not F."/>
            <person name="Otillar R."/>
            <person name="Panaud O."/>
            <person name="Pangilinan J."/>
            <person name="Paulsen I."/>
            <person name="Piegu B."/>
            <person name="Poliakov A."/>
            <person name="Robbens S."/>
            <person name="Schmutz J."/>
            <person name="Toulza E."/>
            <person name="Wyss T."/>
            <person name="Zelensky A."/>
            <person name="Zhou K."/>
            <person name="Armbrust E.V."/>
            <person name="Bhattacharya D."/>
            <person name="Goodenough U.W."/>
            <person name="Van de Peer Y."/>
            <person name="Grigoriev I.V."/>
        </authorList>
    </citation>
    <scope>NUCLEOTIDE SEQUENCE [LARGE SCALE GENOMIC DNA]</scope>
    <source>
        <strain evidence="5">RCC299 / NOUM17</strain>
    </source>
</reference>
<gene>
    <name evidence="4" type="ORF">MICPUN_67860</name>
</gene>
<keyword evidence="5" id="KW-1185">Reference proteome</keyword>
<dbReference type="OrthoDB" id="1914979at2759"/>
<protein>
    <recommendedName>
        <fullName evidence="6">Oxysterol binding protein</fullName>
    </recommendedName>
</protein>
<dbReference type="eggNOG" id="KOG1737">
    <property type="taxonomic scope" value="Eukaryota"/>
</dbReference>
<dbReference type="AlphaFoldDB" id="C1FHT8"/>
<dbReference type="EMBL" id="CP001576">
    <property type="protein sequence ID" value="ACO70158.1"/>
    <property type="molecule type" value="Genomic_DNA"/>
</dbReference>
<dbReference type="InParanoid" id="C1FHT8"/>
<accession>C1FHT8</accession>
<evidence type="ECO:0000256" key="3">
    <source>
        <dbReference type="SAM" id="MobiDB-lite"/>
    </source>
</evidence>
<dbReference type="FunCoup" id="C1FHT8">
    <property type="interactions" value="1614"/>
</dbReference>
<dbReference type="KEGG" id="mis:MICPUN_67860"/>
<dbReference type="GO" id="GO:0005829">
    <property type="term" value="C:cytosol"/>
    <property type="evidence" value="ECO:0007669"/>
    <property type="project" value="TreeGrafter"/>
</dbReference>
<keyword evidence="2" id="KW-0597">Phosphoprotein</keyword>
<feature type="region of interest" description="Disordered" evidence="3">
    <location>
        <begin position="306"/>
        <end position="372"/>
    </location>
</feature>
<evidence type="ECO:0000256" key="1">
    <source>
        <dbReference type="ARBA" id="ARBA00008842"/>
    </source>
</evidence>
<feature type="non-terminal residue" evidence="4">
    <location>
        <position position="399"/>
    </location>
</feature>
<sequence length="399" mass="45254">RARLPAPQPVNQSFSLFSILRHAIGKDLTKISLPATINQPLTIIQRTVEDLEYIHLLYDALDARGINRMTALVAFCVSAFGGWYWRKEKPFSPTLGETYDWTSPDGRVRALVEQVEYFPPVCVWHVEGTSPGGTRFEMSGELAGISKFWGSYVEFLVNGCLHMRLPDTGERFSWEKAAMHVHNVISGDLWIDMVGTQRVVAHTTGETASFKLHRASKRERRGKVTGEIRDKDGAKFATVAGSAVGDVYVTPEPGYVGSETLDPRYRGQEGDPIFTWRGLAPDAMQQYGFTEFAMSLNELTREQLRNLPPTDSRLRPDTRALEDGDGHRANVSKAKIEEQNRRLDKERKKKKETHEPLWFEKRDGAGAASKSRKVNYLEHGEGLYKYKGGYWERRETGQW</sequence>
<dbReference type="InterPro" id="IPR037239">
    <property type="entry name" value="OSBP_sf"/>
</dbReference>
<dbReference type="RefSeq" id="XP_002508900.1">
    <property type="nucleotide sequence ID" value="XM_002508854.1"/>
</dbReference>
<dbReference type="PANTHER" id="PTHR10972:SF205">
    <property type="entry name" value="OXYSTEROL-BINDING PROTEIN 1"/>
    <property type="match status" value="1"/>
</dbReference>
<dbReference type="Gene3D" id="3.30.70.3490">
    <property type="match status" value="1"/>
</dbReference>
<evidence type="ECO:0000256" key="2">
    <source>
        <dbReference type="ARBA" id="ARBA00022553"/>
    </source>
</evidence>
<evidence type="ECO:0000313" key="4">
    <source>
        <dbReference type="EMBL" id="ACO70158.1"/>
    </source>
</evidence>
<comment type="similarity">
    <text evidence="1">Belongs to the OSBP family.</text>
</comment>
<feature type="compositionally biased region" description="Basic and acidic residues" evidence="3">
    <location>
        <begin position="312"/>
        <end position="364"/>
    </location>
</feature>
<dbReference type="SUPFAM" id="SSF144000">
    <property type="entry name" value="Oxysterol-binding protein-like"/>
    <property type="match status" value="1"/>
</dbReference>
<organism evidence="4 5">
    <name type="scientific">Micromonas commoda (strain RCC299 / NOUM17 / CCMP2709)</name>
    <name type="common">Picoplanktonic green alga</name>
    <dbReference type="NCBI Taxonomy" id="296587"/>
    <lineage>
        <taxon>Eukaryota</taxon>
        <taxon>Viridiplantae</taxon>
        <taxon>Chlorophyta</taxon>
        <taxon>Mamiellophyceae</taxon>
        <taxon>Mamiellales</taxon>
        <taxon>Mamiellaceae</taxon>
        <taxon>Micromonas</taxon>
    </lineage>
</organism>
<feature type="non-terminal residue" evidence="4">
    <location>
        <position position="1"/>
    </location>
</feature>
<dbReference type="OMA" id="WEESMHY"/>
<dbReference type="PANTHER" id="PTHR10972">
    <property type="entry name" value="OXYSTEROL-BINDING PROTEIN-RELATED"/>
    <property type="match status" value="1"/>
</dbReference>
<dbReference type="InterPro" id="IPR000648">
    <property type="entry name" value="Oxysterol-bd"/>
</dbReference>
<dbReference type="Proteomes" id="UP000002009">
    <property type="component" value="Chromosome 10"/>
</dbReference>
<dbReference type="Pfam" id="PF01237">
    <property type="entry name" value="Oxysterol_BP"/>
    <property type="match status" value="1"/>
</dbReference>
<name>C1FHT8_MICCC</name>
<dbReference type="GO" id="GO:0032934">
    <property type="term" value="F:sterol binding"/>
    <property type="evidence" value="ECO:0007669"/>
    <property type="project" value="TreeGrafter"/>
</dbReference>
<dbReference type="GO" id="GO:0016020">
    <property type="term" value="C:membrane"/>
    <property type="evidence" value="ECO:0007669"/>
    <property type="project" value="TreeGrafter"/>
</dbReference>
<evidence type="ECO:0000313" key="5">
    <source>
        <dbReference type="Proteomes" id="UP000002009"/>
    </source>
</evidence>
<dbReference type="GeneID" id="8246898"/>
<dbReference type="Gene3D" id="2.40.160.120">
    <property type="match status" value="1"/>
</dbReference>
<proteinExistence type="inferred from homology"/>
<dbReference type="STRING" id="296587.C1FHT8"/>